<evidence type="ECO:0000313" key="3">
    <source>
        <dbReference type="Proteomes" id="UP000219369"/>
    </source>
</evidence>
<evidence type="ECO:0000313" key="2">
    <source>
        <dbReference type="EMBL" id="SCO84700.1"/>
    </source>
</evidence>
<name>A0A2H3TIZ7_FUSOX</name>
<feature type="compositionally biased region" description="Polar residues" evidence="1">
    <location>
        <begin position="202"/>
        <end position="215"/>
    </location>
</feature>
<feature type="compositionally biased region" description="Pro residues" evidence="1">
    <location>
        <begin position="32"/>
        <end position="41"/>
    </location>
</feature>
<feature type="compositionally biased region" description="Low complexity" evidence="1">
    <location>
        <begin position="252"/>
        <end position="271"/>
    </location>
</feature>
<organism evidence="2 3">
    <name type="scientific">Fusarium oxysporum</name>
    <name type="common">Fusarium vascular wilt</name>
    <dbReference type="NCBI Taxonomy" id="5507"/>
    <lineage>
        <taxon>Eukaryota</taxon>
        <taxon>Fungi</taxon>
        <taxon>Dikarya</taxon>
        <taxon>Ascomycota</taxon>
        <taxon>Pezizomycotina</taxon>
        <taxon>Sordariomycetes</taxon>
        <taxon>Hypocreomycetidae</taxon>
        <taxon>Hypocreales</taxon>
        <taxon>Nectriaceae</taxon>
        <taxon>Fusarium</taxon>
        <taxon>Fusarium oxysporum species complex</taxon>
    </lineage>
</organism>
<accession>A0A2H3TIZ7</accession>
<gene>
    <name evidence="2" type="ORF">FRV6_08827</name>
</gene>
<feature type="compositionally biased region" description="Acidic residues" evidence="1">
    <location>
        <begin position="187"/>
        <end position="201"/>
    </location>
</feature>
<reference evidence="3" key="1">
    <citation type="submission" date="2016-09" db="EMBL/GenBank/DDBJ databases">
        <authorList>
            <person name="Guldener U."/>
        </authorList>
    </citation>
    <scope>NUCLEOTIDE SEQUENCE [LARGE SCALE GENOMIC DNA]</scope>
    <source>
        <strain evidence="3">V64-1</strain>
    </source>
</reference>
<dbReference type="OrthoDB" id="10318522at2759"/>
<feature type="region of interest" description="Disordered" evidence="1">
    <location>
        <begin position="179"/>
        <end position="273"/>
    </location>
</feature>
<dbReference type="Proteomes" id="UP000219369">
    <property type="component" value="Unassembled WGS sequence"/>
</dbReference>
<proteinExistence type="predicted"/>
<feature type="region of interest" description="Disordered" evidence="1">
    <location>
        <begin position="1"/>
        <end position="44"/>
    </location>
</feature>
<protein>
    <submittedName>
        <fullName evidence="2">Uncharacterized protein</fullName>
    </submittedName>
</protein>
<dbReference type="EMBL" id="FMJY01000005">
    <property type="protein sequence ID" value="SCO84700.1"/>
    <property type="molecule type" value="Genomic_DNA"/>
</dbReference>
<sequence length="585" mass="66215">MATVNTTTPWKQAPEAISRPTPSAPRNSFAPPILPSLPPPSGGALPVHTQFQTVQLKHHVETRRLDEDIQKLSHIRIFELTENHNRQISELKDGIYALKEHLPTRQGRQLFRNLCRILQDVEQIPKDIRKQVTEAKYYSMLRNREHDIQNDISWFVSTMRNQTPTNPWRFNFENSEASSSEWASSDYEPEQEDPEVAESSDQDGSSAPLSSTFGSGSMDEAGASPSERSETVPSELCTSEKTPTPGAARLGLPTQQSASSAPPAPSTTPLSDSERSLSLKLLMFLSTIDHASSSSDANSDQRYDEAEEYQLPQLIERYLERLCKRFELSPWRPIACGIAQYHPAYNILRKAVQPSEGRRLEPLHLNTEVDDHFLGKELTEREWVRSAIGNGKLLAEFGRYYDVAMDESPYIKISVKLARLIDELNKLGVQTVRPTAENLPTHRRQLQQFGSMPHSREDGFKKPIEDLSTLFEKIERSNNTYNRAINYLRLHLYHGLSFSLPSMSDGFGLLDEVDDEHPPPDSPSSTDMLKLLDQRNQTNSAQLELMVTKSMQILQSRLEENNATYSQELSMLIRNAQGLQDIEMG</sequence>
<feature type="compositionally biased region" description="Polar residues" evidence="1">
    <location>
        <begin position="1"/>
        <end position="10"/>
    </location>
</feature>
<dbReference type="AlphaFoldDB" id="A0A2H3TIZ7"/>
<evidence type="ECO:0000256" key="1">
    <source>
        <dbReference type="SAM" id="MobiDB-lite"/>
    </source>
</evidence>